<dbReference type="PANTHER" id="PTHR23076">
    <property type="entry name" value="METALLOPROTEASE M41 FTSH"/>
    <property type="match status" value="1"/>
</dbReference>
<evidence type="ECO:0000256" key="14">
    <source>
        <dbReference type="SAM" id="Phobius"/>
    </source>
</evidence>
<dbReference type="GO" id="GO:0006508">
    <property type="term" value="P:proteolysis"/>
    <property type="evidence" value="ECO:0007669"/>
    <property type="project" value="UniProtKB-KW"/>
</dbReference>
<keyword evidence="10" id="KW-0067">ATP-binding</keyword>
<evidence type="ECO:0000256" key="10">
    <source>
        <dbReference type="ARBA" id="ARBA00022840"/>
    </source>
</evidence>
<gene>
    <name evidence="16" type="ORF">UFOPK3564_03131</name>
</gene>
<evidence type="ECO:0000256" key="2">
    <source>
        <dbReference type="ARBA" id="ARBA00004370"/>
    </source>
</evidence>
<dbReference type="GO" id="GO:0030163">
    <property type="term" value="P:protein catabolic process"/>
    <property type="evidence" value="ECO:0007669"/>
    <property type="project" value="TreeGrafter"/>
</dbReference>
<dbReference type="GO" id="GO:0046872">
    <property type="term" value="F:metal ion binding"/>
    <property type="evidence" value="ECO:0007669"/>
    <property type="project" value="UniProtKB-KW"/>
</dbReference>
<reference evidence="16" key="1">
    <citation type="submission" date="2020-05" db="EMBL/GenBank/DDBJ databases">
        <authorList>
            <person name="Chiriac C."/>
            <person name="Salcher M."/>
            <person name="Ghai R."/>
            <person name="Kavagutti S V."/>
        </authorList>
    </citation>
    <scope>NUCLEOTIDE SEQUENCE</scope>
</reference>
<dbReference type="Pfam" id="PF17862">
    <property type="entry name" value="AAA_lid_3"/>
    <property type="match status" value="1"/>
</dbReference>
<comment type="cofactor">
    <cofactor evidence="1">
        <name>Zn(2+)</name>
        <dbReference type="ChEBI" id="CHEBI:29105"/>
    </cofactor>
</comment>
<dbReference type="PANTHER" id="PTHR23076:SF97">
    <property type="entry name" value="ATP-DEPENDENT ZINC METALLOPROTEASE YME1L1"/>
    <property type="match status" value="1"/>
</dbReference>
<dbReference type="FunFam" id="3.40.50.300:FF:000001">
    <property type="entry name" value="ATP-dependent zinc metalloprotease FtsH"/>
    <property type="match status" value="1"/>
</dbReference>
<keyword evidence="9" id="KW-0862">Zinc</keyword>
<dbReference type="Gene3D" id="1.20.58.760">
    <property type="entry name" value="Peptidase M41"/>
    <property type="match status" value="1"/>
</dbReference>
<proteinExistence type="inferred from homology"/>
<dbReference type="GO" id="GO:0004222">
    <property type="term" value="F:metalloendopeptidase activity"/>
    <property type="evidence" value="ECO:0007669"/>
    <property type="project" value="InterPro"/>
</dbReference>
<dbReference type="InterPro" id="IPR037219">
    <property type="entry name" value="Peptidase_M41-like"/>
</dbReference>
<evidence type="ECO:0000256" key="9">
    <source>
        <dbReference type="ARBA" id="ARBA00022833"/>
    </source>
</evidence>
<comment type="subcellular location">
    <subcellularLocation>
        <location evidence="2">Membrane</location>
    </subcellularLocation>
</comment>
<protein>
    <submittedName>
        <fullName evidence="16">Unannotated protein</fullName>
    </submittedName>
</protein>
<dbReference type="InterPro" id="IPR003960">
    <property type="entry name" value="ATPase_AAA_CS"/>
</dbReference>
<dbReference type="AlphaFoldDB" id="A0A6J7JPJ8"/>
<dbReference type="GO" id="GO:0005524">
    <property type="term" value="F:ATP binding"/>
    <property type="evidence" value="ECO:0007669"/>
    <property type="project" value="UniProtKB-KW"/>
</dbReference>
<dbReference type="InterPro" id="IPR000642">
    <property type="entry name" value="Peptidase_M41"/>
</dbReference>
<evidence type="ECO:0000256" key="3">
    <source>
        <dbReference type="ARBA" id="ARBA00010044"/>
    </source>
</evidence>
<comment type="similarity">
    <text evidence="3">In the C-terminal section; belongs to the peptidase M41 family.</text>
</comment>
<keyword evidence="4" id="KW-0645">Protease</keyword>
<dbReference type="GO" id="GO:0004176">
    <property type="term" value="F:ATP-dependent peptidase activity"/>
    <property type="evidence" value="ECO:0007669"/>
    <property type="project" value="InterPro"/>
</dbReference>
<evidence type="ECO:0000256" key="8">
    <source>
        <dbReference type="ARBA" id="ARBA00022801"/>
    </source>
</evidence>
<dbReference type="HAMAP" id="MF_01458">
    <property type="entry name" value="FtsH"/>
    <property type="match status" value="1"/>
</dbReference>
<feature type="transmembrane region" description="Helical" evidence="14">
    <location>
        <begin position="106"/>
        <end position="124"/>
    </location>
</feature>
<dbReference type="Gene3D" id="1.10.8.60">
    <property type="match status" value="1"/>
</dbReference>
<dbReference type="SUPFAM" id="SSF52540">
    <property type="entry name" value="P-loop containing nucleoside triphosphate hydrolases"/>
    <property type="match status" value="1"/>
</dbReference>
<evidence type="ECO:0000256" key="6">
    <source>
        <dbReference type="ARBA" id="ARBA00022723"/>
    </source>
</evidence>
<dbReference type="InterPro" id="IPR005936">
    <property type="entry name" value="FtsH"/>
</dbReference>
<organism evidence="16">
    <name type="scientific">freshwater metagenome</name>
    <dbReference type="NCBI Taxonomy" id="449393"/>
    <lineage>
        <taxon>unclassified sequences</taxon>
        <taxon>metagenomes</taxon>
        <taxon>ecological metagenomes</taxon>
    </lineage>
</organism>
<dbReference type="CDD" id="cd19501">
    <property type="entry name" value="RecA-like_FtsH"/>
    <property type="match status" value="1"/>
</dbReference>
<accession>A0A6J7JPJ8</accession>
<dbReference type="InterPro" id="IPR041569">
    <property type="entry name" value="AAA_lid_3"/>
</dbReference>
<dbReference type="Pfam" id="PF01434">
    <property type="entry name" value="Peptidase_M41"/>
    <property type="match status" value="1"/>
</dbReference>
<keyword evidence="8" id="KW-0378">Hydrolase</keyword>
<dbReference type="FunFam" id="1.10.8.60:FF:000001">
    <property type="entry name" value="ATP-dependent zinc metalloprotease FtsH"/>
    <property type="match status" value="1"/>
</dbReference>
<dbReference type="SUPFAM" id="SSF140990">
    <property type="entry name" value="FtsH protease domain-like"/>
    <property type="match status" value="1"/>
</dbReference>
<evidence type="ECO:0000256" key="11">
    <source>
        <dbReference type="ARBA" id="ARBA00022989"/>
    </source>
</evidence>
<dbReference type="EMBL" id="CAFBMK010000275">
    <property type="protein sequence ID" value="CAB4944244.1"/>
    <property type="molecule type" value="Genomic_DNA"/>
</dbReference>
<keyword evidence="7" id="KW-0547">Nucleotide-binding</keyword>
<keyword evidence="11 14" id="KW-1133">Transmembrane helix</keyword>
<evidence type="ECO:0000256" key="7">
    <source>
        <dbReference type="ARBA" id="ARBA00022741"/>
    </source>
</evidence>
<dbReference type="SMART" id="SM00382">
    <property type="entry name" value="AAA"/>
    <property type="match status" value="1"/>
</dbReference>
<evidence type="ECO:0000256" key="1">
    <source>
        <dbReference type="ARBA" id="ARBA00001947"/>
    </source>
</evidence>
<evidence type="ECO:0000256" key="13">
    <source>
        <dbReference type="ARBA" id="ARBA00023136"/>
    </source>
</evidence>
<evidence type="ECO:0000256" key="12">
    <source>
        <dbReference type="ARBA" id="ARBA00023049"/>
    </source>
</evidence>
<keyword evidence="13 14" id="KW-0472">Membrane</keyword>
<dbReference type="Pfam" id="PF00004">
    <property type="entry name" value="AAA"/>
    <property type="match status" value="1"/>
</dbReference>
<dbReference type="InterPro" id="IPR003959">
    <property type="entry name" value="ATPase_AAA_core"/>
</dbReference>
<name>A0A6J7JPJ8_9ZZZZ</name>
<dbReference type="NCBIfam" id="TIGR01241">
    <property type="entry name" value="FtsH_fam"/>
    <property type="match status" value="1"/>
</dbReference>
<keyword evidence="12" id="KW-0482">Metalloprotease</keyword>
<dbReference type="InterPro" id="IPR003593">
    <property type="entry name" value="AAA+_ATPase"/>
</dbReference>
<feature type="domain" description="AAA+ ATPase" evidence="15">
    <location>
        <begin position="190"/>
        <end position="329"/>
    </location>
</feature>
<dbReference type="GO" id="GO:0005886">
    <property type="term" value="C:plasma membrane"/>
    <property type="evidence" value="ECO:0007669"/>
    <property type="project" value="TreeGrafter"/>
</dbReference>
<dbReference type="Gene3D" id="3.40.50.300">
    <property type="entry name" value="P-loop containing nucleotide triphosphate hydrolases"/>
    <property type="match status" value="1"/>
</dbReference>
<dbReference type="GO" id="GO:0016887">
    <property type="term" value="F:ATP hydrolysis activity"/>
    <property type="evidence" value="ECO:0007669"/>
    <property type="project" value="InterPro"/>
</dbReference>
<evidence type="ECO:0000256" key="5">
    <source>
        <dbReference type="ARBA" id="ARBA00022692"/>
    </source>
</evidence>
<evidence type="ECO:0000313" key="16">
    <source>
        <dbReference type="EMBL" id="CAB4944244.1"/>
    </source>
</evidence>
<evidence type="ECO:0000259" key="15">
    <source>
        <dbReference type="SMART" id="SM00382"/>
    </source>
</evidence>
<dbReference type="PROSITE" id="PS00674">
    <property type="entry name" value="AAA"/>
    <property type="match status" value="1"/>
</dbReference>
<evidence type="ECO:0000256" key="4">
    <source>
        <dbReference type="ARBA" id="ARBA00022670"/>
    </source>
</evidence>
<dbReference type="InterPro" id="IPR027417">
    <property type="entry name" value="P-loop_NTPase"/>
</dbReference>
<sequence length="636" mass="67109">MALFLLVSAITVAILFFSLLGSLKPEGHGRQVSYSSIITASTAKEIRSAELLDRDHQVVARLGTGEQVYADYPSSDTATSDLLLRLHRGGAAATVDPQSDKPARTVIVQFLLPILLLVTLFAFFTRQGGDASSGIAGFSSFRGKGKRKKKGASTITFDSVAGAGAALAELREIGDFLDDPQKYLSQGAAAPKGVLLVGPPGTGKTLLARATAGEADAAFFSASGAEFVESLVGVGAARVRDLFAKARKAAPSIIFIDEIDAAGRKRGAGVGQGNDEREQTLNQMLVEMDGFGGDAGVVVMGATNRPDILDPALLRPGRFDRQVVIDVPDVHGRLEILELHARGRQFDMDVDLHHIAKLCPGFSGAELANLVNEAALLTVREQRETIDQKTLEEAIDRVVAGPAKRHVLSEDEQWTIAMHEASHAVVTRAVGQTVAAQKLSIVARGRQLGTAASMMTDKDAVMHGRRDLERQLAAIMAGTAGELIEFGEESTGISDDLHAATKLARSMVTSFGMSRRLGHVTVGEAGGEVFLGNALQDLGSTGPETLNLIDGEVARIVGEAEARAMVVLRANWTTVQETARSLVEFETLSGHALDALLAAVQPMPIESIALPTAAAGTLGAGVDRAHNEAAARDERG</sequence>
<keyword evidence="5 14" id="KW-0812">Transmembrane</keyword>
<keyword evidence="6" id="KW-0479">Metal-binding</keyword>